<proteinExistence type="predicted"/>
<comment type="caution">
    <text evidence="9">The sequence shown here is derived from an EMBL/GenBank/DDBJ whole genome shotgun (WGS) entry which is preliminary data.</text>
</comment>
<evidence type="ECO:0000256" key="3">
    <source>
        <dbReference type="ARBA" id="ARBA00022475"/>
    </source>
</evidence>
<dbReference type="GO" id="GO:0022857">
    <property type="term" value="F:transmembrane transporter activity"/>
    <property type="evidence" value="ECO:0007669"/>
    <property type="project" value="InterPro"/>
</dbReference>
<sequence length="398" mass="43270">MIDKQTSDIQNKKLITFSLAIVPLAMVLGNSMLIPELPNLAEVLGVSNFEIGLLITFFSLSGGLSIPILGYLSDKYNRKRILIYSLLIYGTGGIIAGLLALLNNPQIYSYILFARIIQGFGAGGTYPLAIALAGDIFNPQNRKQILGILEAANAFGKVVSPFLGALIALFFWPGLFFIYAILTLPLAIIIYYFIPEPQPSTIKINFKDYLIQITTIITDKGSSFILYLATSIVVLFILFGVLSFVSETLSTVYNIYGLTKAGLIAIPIIAMVITAYLMGLYLKRNNPQLNYLLSSGLLLDAISLLTLPFLDGLILYLVLIACVGIANGIVLTVLNTIITSSSSESYRGGLTSIYSSMRFLGIALGPPVFTLLNQISTFTMFAIPALIAMILSLFAFFI</sequence>
<protein>
    <submittedName>
        <fullName evidence="9">ACDE family multidrug resistance protein</fullName>
    </submittedName>
</protein>
<keyword evidence="6 7" id="KW-0472">Membrane</keyword>
<dbReference type="InterPro" id="IPR050189">
    <property type="entry name" value="MFS_Efflux_Transporters"/>
</dbReference>
<feature type="transmembrane region" description="Helical" evidence="7">
    <location>
        <begin position="14"/>
        <end position="33"/>
    </location>
</feature>
<dbReference type="PRINTS" id="PR01035">
    <property type="entry name" value="TCRTETA"/>
</dbReference>
<feature type="transmembrane region" description="Helical" evidence="7">
    <location>
        <begin position="176"/>
        <end position="194"/>
    </location>
</feature>
<dbReference type="SUPFAM" id="SSF103473">
    <property type="entry name" value="MFS general substrate transporter"/>
    <property type="match status" value="1"/>
</dbReference>
<evidence type="ECO:0000313" key="9">
    <source>
        <dbReference type="EMBL" id="MBM7555812.1"/>
    </source>
</evidence>
<feature type="transmembrane region" description="Helical" evidence="7">
    <location>
        <begin position="53"/>
        <end position="72"/>
    </location>
</feature>
<keyword evidence="10" id="KW-1185">Reference proteome</keyword>
<dbReference type="RefSeq" id="WP_239550892.1">
    <property type="nucleotide sequence ID" value="NZ_JAFBDQ010000003.1"/>
</dbReference>
<dbReference type="Pfam" id="PF07690">
    <property type="entry name" value="MFS_1"/>
    <property type="match status" value="1"/>
</dbReference>
<dbReference type="PROSITE" id="PS50850">
    <property type="entry name" value="MFS"/>
    <property type="match status" value="1"/>
</dbReference>
<keyword evidence="2" id="KW-0813">Transport</keyword>
<evidence type="ECO:0000256" key="7">
    <source>
        <dbReference type="SAM" id="Phobius"/>
    </source>
</evidence>
<evidence type="ECO:0000256" key="5">
    <source>
        <dbReference type="ARBA" id="ARBA00022989"/>
    </source>
</evidence>
<feature type="transmembrane region" description="Helical" evidence="7">
    <location>
        <begin position="224"/>
        <end position="244"/>
    </location>
</feature>
<feature type="transmembrane region" description="Helical" evidence="7">
    <location>
        <begin position="375"/>
        <end position="397"/>
    </location>
</feature>
<feature type="transmembrane region" description="Helical" evidence="7">
    <location>
        <begin position="81"/>
        <end position="101"/>
    </location>
</feature>
<feature type="transmembrane region" description="Helical" evidence="7">
    <location>
        <begin position="264"/>
        <end position="282"/>
    </location>
</feature>
<dbReference type="Gene3D" id="1.20.1250.20">
    <property type="entry name" value="MFS general substrate transporter like domains"/>
    <property type="match status" value="1"/>
</dbReference>
<feature type="domain" description="Major facilitator superfamily (MFS) profile" evidence="8">
    <location>
        <begin position="15"/>
        <end position="398"/>
    </location>
</feature>
<evidence type="ECO:0000313" key="10">
    <source>
        <dbReference type="Proteomes" id="UP000774000"/>
    </source>
</evidence>
<reference evidence="9" key="1">
    <citation type="submission" date="2021-01" db="EMBL/GenBank/DDBJ databases">
        <title>Genomic Encyclopedia of Type Strains, Phase IV (KMG-IV): sequencing the most valuable type-strain genomes for metagenomic binning, comparative biology and taxonomic classification.</title>
        <authorList>
            <person name="Goeker M."/>
        </authorList>
    </citation>
    <scope>NUCLEOTIDE SEQUENCE</scope>
    <source>
        <strain evidence="9">DSM 23230</strain>
    </source>
</reference>
<dbReference type="PANTHER" id="PTHR43124:SF3">
    <property type="entry name" value="CHLORAMPHENICOL EFFLUX PUMP RV0191"/>
    <property type="match status" value="1"/>
</dbReference>
<dbReference type="InterPro" id="IPR001958">
    <property type="entry name" value="Tet-R_TetA/multi-R_MdtG-like"/>
</dbReference>
<evidence type="ECO:0000256" key="4">
    <source>
        <dbReference type="ARBA" id="ARBA00022692"/>
    </source>
</evidence>
<keyword evidence="3" id="KW-1003">Cell membrane</keyword>
<evidence type="ECO:0000256" key="2">
    <source>
        <dbReference type="ARBA" id="ARBA00022448"/>
    </source>
</evidence>
<dbReference type="AlphaFoldDB" id="A0A938XUI0"/>
<feature type="transmembrane region" description="Helical" evidence="7">
    <location>
        <begin position="350"/>
        <end position="369"/>
    </location>
</feature>
<dbReference type="GO" id="GO:0005886">
    <property type="term" value="C:plasma membrane"/>
    <property type="evidence" value="ECO:0007669"/>
    <property type="project" value="UniProtKB-SubCell"/>
</dbReference>
<dbReference type="InterPro" id="IPR020846">
    <property type="entry name" value="MFS_dom"/>
</dbReference>
<gene>
    <name evidence="9" type="ORF">JOC47_000646</name>
</gene>
<name>A0A938XUI0_9FIRM</name>
<feature type="transmembrane region" description="Helical" evidence="7">
    <location>
        <begin position="145"/>
        <end position="170"/>
    </location>
</feature>
<feature type="transmembrane region" description="Helical" evidence="7">
    <location>
        <begin position="107"/>
        <end position="133"/>
    </location>
</feature>
<evidence type="ECO:0000256" key="6">
    <source>
        <dbReference type="ARBA" id="ARBA00023136"/>
    </source>
</evidence>
<dbReference type="Proteomes" id="UP000774000">
    <property type="component" value="Unassembled WGS sequence"/>
</dbReference>
<dbReference type="InterPro" id="IPR036259">
    <property type="entry name" value="MFS_trans_sf"/>
</dbReference>
<dbReference type="InterPro" id="IPR011701">
    <property type="entry name" value="MFS"/>
</dbReference>
<feature type="transmembrane region" description="Helical" evidence="7">
    <location>
        <begin position="313"/>
        <end position="338"/>
    </location>
</feature>
<accession>A0A938XUI0</accession>
<dbReference type="PANTHER" id="PTHR43124">
    <property type="entry name" value="PURINE EFFLUX PUMP PBUE"/>
    <property type="match status" value="1"/>
</dbReference>
<keyword evidence="4 7" id="KW-0812">Transmembrane</keyword>
<evidence type="ECO:0000256" key="1">
    <source>
        <dbReference type="ARBA" id="ARBA00004651"/>
    </source>
</evidence>
<dbReference type="EMBL" id="JAFBDQ010000003">
    <property type="protein sequence ID" value="MBM7555812.1"/>
    <property type="molecule type" value="Genomic_DNA"/>
</dbReference>
<organism evidence="9 10">
    <name type="scientific">Halanaerobacter jeridensis</name>
    <dbReference type="NCBI Taxonomy" id="706427"/>
    <lineage>
        <taxon>Bacteria</taxon>
        <taxon>Bacillati</taxon>
        <taxon>Bacillota</taxon>
        <taxon>Clostridia</taxon>
        <taxon>Halanaerobiales</taxon>
        <taxon>Halobacteroidaceae</taxon>
        <taxon>Halanaerobacter</taxon>
    </lineage>
</organism>
<evidence type="ECO:0000259" key="8">
    <source>
        <dbReference type="PROSITE" id="PS50850"/>
    </source>
</evidence>
<keyword evidence="5 7" id="KW-1133">Transmembrane helix</keyword>
<comment type="subcellular location">
    <subcellularLocation>
        <location evidence="1">Cell membrane</location>
        <topology evidence="1">Multi-pass membrane protein</topology>
    </subcellularLocation>
</comment>
<feature type="transmembrane region" description="Helical" evidence="7">
    <location>
        <begin position="289"/>
        <end position="307"/>
    </location>
</feature>